<sequence>MIGVSVASPVTKKSTQIITPPKGLGVMGYVCLIAFAAIVLALLQQQYWHGENGRANLNNLNAQIAKQNDFNTEQAYTNNLLRADVRDLKTQSSAIEEHARLDLGLIKPGETFYQMSNAPITYSRQMATSNEVDAVEPVEGLIKESGEPSR</sequence>
<accession>A0A066UC85</accession>
<dbReference type="HAMAP" id="MF_00599">
    <property type="entry name" value="FtsB"/>
    <property type="match status" value="1"/>
</dbReference>
<evidence type="ECO:0000256" key="6">
    <source>
        <dbReference type="ARBA" id="ARBA00023306"/>
    </source>
</evidence>
<proteinExistence type="inferred from homology"/>
<dbReference type="AlphaFoldDB" id="A0A066UC85"/>
<evidence type="ECO:0000256" key="2">
    <source>
        <dbReference type="ARBA" id="ARBA00022618"/>
    </source>
</evidence>
<protein>
    <recommendedName>
        <fullName evidence="7">Cell division protein FtsB</fullName>
    </recommendedName>
</protein>
<comment type="subunit">
    <text evidence="7">Part of a complex composed of FtsB, FtsL and FtsQ.</text>
</comment>
<dbReference type="GO" id="GO:0032153">
    <property type="term" value="C:cell division site"/>
    <property type="evidence" value="ECO:0007669"/>
    <property type="project" value="UniProtKB-UniRule"/>
</dbReference>
<comment type="function">
    <text evidence="7">Essential cell division protein. May link together the upstream cell division proteins, which are predominantly cytoplasmic, with the downstream cell division proteins, which are predominantly periplasmic.</text>
</comment>
<keyword evidence="7" id="KW-0997">Cell inner membrane</keyword>
<evidence type="ECO:0000256" key="3">
    <source>
        <dbReference type="ARBA" id="ARBA00022692"/>
    </source>
</evidence>
<evidence type="ECO:0000256" key="7">
    <source>
        <dbReference type="HAMAP-Rule" id="MF_00599"/>
    </source>
</evidence>
<evidence type="ECO:0000256" key="8">
    <source>
        <dbReference type="SAM" id="Phobius"/>
    </source>
</evidence>
<feature type="topological domain" description="Periplasmic" evidence="7">
    <location>
        <begin position="50"/>
        <end position="150"/>
    </location>
</feature>
<gene>
    <name evidence="7" type="primary">ftsB</name>
    <name evidence="9" type="ORF">MBO_06923</name>
</gene>
<evidence type="ECO:0000256" key="5">
    <source>
        <dbReference type="ARBA" id="ARBA00023136"/>
    </source>
</evidence>
<organism evidence="9 10">
    <name type="scientific">Moraxella bovoculi 237</name>
    <dbReference type="NCBI Taxonomy" id="743974"/>
    <lineage>
        <taxon>Bacteria</taxon>
        <taxon>Pseudomonadati</taxon>
        <taxon>Pseudomonadota</taxon>
        <taxon>Gammaproteobacteria</taxon>
        <taxon>Moraxellales</taxon>
        <taxon>Moraxellaceae</taxon>
        <taxon>Moraxella</taxon>
    </lineage>
</organism>
<keyword evidence="5 7" id="KW-0472">Membrane</keyword>
<keyword evidence="6 7" id="KW-0131">Cell cycle</keyword>
<keyword evidence="1 7" id="KW-1003">Cell membrane</keyword>
<dbReference type="Pfam" id="PF04977">
    <property type="entry name" value="DivIC"/>
    <property type="match status" value="1"/>
</dbReference>
<evidence type="ECO:0000313" key="10">
    <source>
        <dbReference type="Proteomes" id="UP000035860"/>
    </source>
</evidence>
<dbReference type="PANTHER" id="PTHR37485:SF1">
    <property type="entry name" value="CELL DIVISION PROTEIN FTSB"/>
    <property type="match status" value="1"/>
</dbReference>
<evidence type="ECO:0000313" key="9">
    <source>
        <dbReference type="EMBL" id="KDN24680.1"/>
    </source>
</evidence>
<reference evidence="9 10" key="1">
    <citation type="journal article" date="2014" name="Genome Announc.">
        <title>Draft Genome Sequence of Moraxella bovoculi Strain 237T (ATCC BAA-1259T) Isolated from a Calf with Infectious Bovine Keratoconjunctivitis.</title>
        <authorList>
            <person name="Calcutt M.J."/>
            <person name="Foecking M.F."/>
            <person name="Martin N.T."/>
            <person name="Mhlanga-Mutangadura T."/>
            <person name="Reilly T.J."/>
        </authorList>
    </citation>
    <scope>NUCLEOTIDE SEQUENCE [LARGE SCALE GENOMIC DNA]</scope>
    <source>
        <strain evidence="9 10">237</strain>
    </source>
</reference>
<dbReference type="InterPro" id="IPR023081">
    <property type="entry name" value="Cell_div_FtsB"/>
</dbReference>
<dbReference type="eggNOG" id="COG2919">
    <property type="taxonomic scope" value="Bacteria"/>
</dbReference>
<evidence type="ECO:0000256" key="1">
    <source>
        <dbReference type="ARBA" id="ARBA00022475"/>
    </source>
</evidence>
<keyword evidence="4 7" id="KW-1133">Transmembrane helix</keyword>
<feature type="transmembrane region" description="Helical" evidence="8">
    <location>
        <begin position="24"/>
        <end position="43"/>
    </location>
</feature>
<name>A0A066UC85_9GAMM</name>
<comment type="similarity">
    <text evidence="7">Belongs to the FtsB family.</text>
</comment>
<keyword evidence="2 7" id="KW-0132">Cell division</keyword>
<dbReference type="GO" id="GO:0043093">
    <property type="term" value="P:FtsZ-dependent cytokinesis"/>
    <property type="evidence" value="ECO:0007669"/>
    <property type="project" value="UniProtKB-UniRule"/>
</dbReference>
<evidence type="ECO:0000256" key="4">
    <source>
        <dbReference type="ARBA" id="ARBA00022989"/>
    </source>
</evidence>
<dbReference type="PANTHER" id="PTHR37485">
    <property type="entry name" value="CELL DIVISION PROTEIN FTSB"/>
    <property type="match status" value="1"/>
</dbReference>
<comment type="caution">
    <text evidence="9">The sequence shown here is derived from an EMBL/GenBank/DDBJ whole genome shotgun (WGS) entry which is preliminary data.</text>
</comment>
<keyword evidence="3 7" id="KW-0812">Transmembrane</keyword>
<dbReference type="EMBL" id="AOMT01000026">
    <property type="protein sequence ID" value="KDN24680.1"/>
    <property type="molecule type" value="Genomic_DNA"/>
</dbReference>
<dbReference type="GO" id="GO:0005886">
    <property type="term" value="C:plasma membrane"/>
    <property type="evidence" value="ECO:0007669"/>
    <property type="project" value="UniProtKB-SubCell"/>
</dbReference>
<feature type="topological domain" description="Cytoplasmic" evidence="7">
    <location>
        <begin position="1"/>
        <end position="31"/>
    </location>
</feature>
<comment type="subcellular location">
    <subcellularLocation>
        <location evidence="7">Cell inner membrane</location>
        <topology evidence="7">Single-pass type II membrane protein</topology>
    </subcellularLocation>
    <text evidence="7">Localizes to the division septum.</text>
</comment>
<dbReference type="Proteomes" id="UP000035860">
    <property type="component" value="Unassembled WGS sequence"/>
</dbReference>
<dbReference type="InterPro" id="IPR007060">
    <property type="entry name" value="FtsL/DivIC"/>
</dbReference>
<dbReference type="GO" id="GO:0030428">
    <property type="term" value="C:cell septum"/>
    <property type="evidence" value="ECO:0007669"/>
    <property type="project" value="TreeGrafter"/>
</dbReference>
<keyword evidence="10" id="KW-1185">Reference proteome</keyword>